<feature type="domain" description="Reverse transcriptase/retrotransposon-derived protein RNase H-like" evidence="2">
    <location>
        <begin position="65"/>
        <end position="125"/>
    </location>
</feature>
<evidence type="ECO:0000256" key="1">
    <source>
        <dbReference type="ARBA" id="ARBA00023268"/>
    </source>
</evidence>
<dbReference type="InterPro" id="IPR043128">
    <property type="entry name" value="Rev_trsase/Diguanyl_cyclase"/>
</dbReference>
<organism evidence="3">
    <name type="scientific">Nicotiana tabacum</name>
    <name type="common">Common tobacco</name>
    <dbReference type="NCBI Taxonomy" id="4097"/>
    <lineage>
        <taxon>Eukaryota</taxon>
        <taxon>Viridiplantae</taxon>
        <taxon>Streptophyta</taxon>
        <taxon>Embryophyta</taxon>
        <taxon>Tracheophyta</taxon>
        <taxon>Spermatophyta</taxon>
        <taxon>Magnoliopsida</taxon>
        <taxon>eudicotyledons</taxon>
        <taxon>Gunneridae</taxon>
        <taxon>Pentapetalae</taxon>
        <taxon>asterids</taxon>
        <taxon>lamiids</taxon>
        <taxon>Solanales</taxon>
        <taxon>Solanaceae</taxon>
        <taxon>Nicotianoideae</taxon>
        <taxon>Nicotianeae</taxon>
        <taxon>Nicotiana</taxon>
    </lineage>
</organism>
<dbReference type="InterPro" id="IPR043502">
    <property type="entry name" value="DNA/RNA_pol_sf"/>
</dbReference>
<dbReference type="PANTHER" id="PTHR37984">
    <property type="entry name" value="PROTEIN CBG26694"/>
    <property type="match status" value="1"/>
</dbReference>
<dbReference type="Gene3D" id="3.30.70.270">
    <property type="match status" value="1"/>
</dbReference>
<name>A0A1S4BBD4_TOBAC</name>
<dbReference type="SUPFAM" id="SSF56672">
    <property type="entry name" value="DNA/RNA polymerases"/>
    <property type="match status" value="1"/>
</dbReference>
<dbReference type="Pfam" id="PF17919">
    <property type="entry name" value="RT_RNaseH_2"/>
    <property type="match status" value="1"/>
</dbReference>
<proteinExistence type="predicted"/>
<dbReference type="InterPro" id="IPR041577">
    <property type="entry name" value="RT_RNaseH_2"/>
</dbReference>
<dbReference type="SMR" id="A0A1S4BBD4"/>
<accession>A0A1S4BBD4</accession>
<dbReference type="KEGG" id="nta:107806487"/>
<dbReference type="STRING" id="4097.A0A1S4BBD4"/>
<reference evidence="3" key="1">
    <citation type="submission" date="2025-08" db="UniProtKB">
        <authorList>
            <consortium name="RefSeq"/>
        </authorList>
    </citation>
    <scope>IDENTIFICATION</scope>
</reference>
<dbReference type="FunFam" id="3.30.70.270:FF:000020">
    <property type="entry name" value="Transposon Tf2-6 polyprotein-like Protein"/>
    <property type="match status" value="1"/>
</dbReference>
<dbReference type="PaxDb" id="4097-A0A1S4BBD4"/>
<dbReference type="AlphaFoldDB" id="A0A1S4BBD4"/>
<sequence>MTARQHVEAVFELMKRYQLYAKISKCAFELRGFLGLDGYYMRFIKGFGSICKPLHELMKKDGFLWTKEFIAAFDRLKQALVFAPLLAMPDYSKSFTVETDASGKGIGAVLMQQGHPIAYISGSLAP</sequence>
<dbReference type="InterPro" id="IPR050951">
    <property type="entry name" value="Retrovirus_Pol_polyprotein"/>
</dbReference>
<dbReference type="OMA" id="EMLTIVF"/>
<evidence type="ECO:0000313" key="3">
    <source>
        <dbReference type="RefSeq" id="XP_016486131.1"/>
    </source>
</evidence>
<gene>
    <name evidence="3" type="primary">LOC107806487</name>
</gene>
<evidence type="ECO:0000259" key="2">
    <source>
        <dbReference type="Pfam" id="PF17919"/>
    </source>
</evidence>
<keyword evidence="1" id="KW-0511">Multifunctional enzyme</keyword>
<dbReference type="GO" id="GO:0003824">
    <property type="term" value="F:catalytic activity"/>
    <property type="evidence" value="ECO:0007669"/>
    <property type="project" value="UniProtKB-KW"/>
</dbReference>
<protein>
    <submittedName>
        <fullName evidence="3">Uncharacterized mitochondrial protein AtMg00860-like</fullName>
    </submittedName>
</protein>
<dbReference type="OrthoDB" id="1702342at2759"/>
<dbReference type="PANTHER" id="PTHR37984:SF5">
    <property type="entry name" value="PROTEIN NYNRIN-LIKE"/>
    <property type="match status" value="1"/>
</dbReference>
<dbReference type="RefSeq" id="XP_016486131.1">
    <property type="nucleotide sequence ID" value="XM_016630645.1"/>
</dbReference>